<evidence type="ECO:0000313" key="2">
    <source>
        <dbReference type="EMBL" id="OUN88677.1"/>
    </source>
</evidence>
<keyword evidence="1" id="KW-0812">Transmembrane</keyword>
<feature type="transmembrane region" description="Helical" evidence="1">
    <location>
        <begin position="91"/>
        <end position="118"/>
    </location>
</feature>
<sequence length="259" mass="26480">MQGAVARSRPPPAVGKEAIMDSLVILIPAALCAALGISMIVSGNPRMLHSYHYATTPPDKLPKLARAEGAGLVGLAVGIALMGFVSDAPGALGIAGTIVGTVLFVASLAEMLIMIVYYNGGLMTFSGQTAPGPFATMRPVWRVIVCAVVGAAVSLFGIMPGVNMITTGDVSMLHSYHYVNVSPANLPRLATAEGSCMVVLGIAAFLCVTAAAGFVGTRPFKRWAVACMGVGLVCLCAGLAGLLGFIIYYNGSLMGSATL</sequence>
<proteinExistence type="predicted"/>
<feature type="transmembrane region" description="Helical" evidence="1">
    <location>
        <begin position="197"/>
        <end position="216"/>
    </location>
</feature>
<dbReference type="OrthoDB" id="3181988at2"/>
<name>A0A1Y3XZL4_9ACTN</name>
<keyword evidence="3" id="KW-1185">Reference proteome</keyword>
<feature type="transmembrane region" description="Helical" evidence="1">
    <location>
        <begin position="223"/>
        <end position="249"/>
    </location>
</feature>
<evidence type="ECO:0000313" key="3">
    <source>
        <dbReference type="Proteomes" id="UP000195781"/>
    </source>
</evidence>
<dbReference type="EMBL" id="NFIE01000010">
    <property type="protein sequence ID" value="OUN88677.1"/>
    <property type="molecule type" value="Genomic_DNA"/>
</dbReference>
<protein>
    <submittedName>
        <fullName evidence="2">Uncharacterized protein</fullName>
    </submittedName>
</protein>
<organism evidence="2 3">
    <name type="scientific">[Collinsella] massiliensis</name>
    <dbReference type="NCBI Taxonomy" id="1232426"/>
    <lineage>
        <taxon>Bacteria</taxon>
        <taxon>Bacillati</taxon>
        <taxon>Actinomycetota</taxon>
        <taxon>Coriobacteriia</taxon>
        <taxon>Coriobacteriales</taxon>
        <taxon>Coriobacteriaceae</taxon>
        <taxon>Enorma</taxon>
    </lineage>
</organism>
<keyword evidence="1" id="KW-0472">Membrane</keyword>
<feature type="transmembrane region" description="Helical" evidence="1">
    <location>
        <begin position="23"/>
        <end position="43"/>
    </location>
</feature>
<dbReference type="AlphaFoldDB" id="A0A1Y3XZL4"/>
<evidence type="ECO:0000256" key="1">
    <source>
        <dbReference type="SAM" id="Phobius"/>
    </source>
</evidence>
<keyword evidence="1" id="KW-1133">Transmembrane helix</keyword>
<reference evidence="3" key="1">
    <citation type="submission" date="2017-04" db="EMBL/GenBank/DDBJ databases">
        <title>Function of individual gut microbiota members based on whole genome sequencing of pure cultures obtained from chicken caecum.</title>
        <authorList>
            <person name="Medvecky M."/>
            <person name="Cejkova D."/>
            <person name="Polansky O."/>
            <person name="Karasova D."/>
            <person name="Kubasova T."/>
            <person name="Cizek A."/>
            <person name="Rychlik I."/>
        </authorList>
    </citation>
    <scope>NUCLEOTIDE SEQUENCE [LARGE SCALE GENOMIC DNA]</scope>
    <source>
        <strain evidence="3">An5</strain>
    </source>
</reference>
<feature type="transmembrane region" description="Helical" evidence="1">
    <location>
        <begin position="64"/>
        <end position="85"/>
    </location>
</feature>
<feature type="transmembrane region" description="Helical" evidence="1">
    <location>
        <begin position="139"/>
        <end position="159"/>
    </location>
</feature>
<dbReference type="Proteomes" id="UP000195781">
    <property type="component" value="Unassembled WGS sequence"/>
</dbReference>
<accession>A0A1Y3XZL4</accession>
<gene>
    <name evidence="2" type="ORF">B5G02_05525</name>
</gene>
<comment type="caution">
    <text evidence="2">The sequence shown here is derived from an EMBL/GenBank/DDBJ whole genome shotgun (WGS) entry which is preliminary data.</text>
</comment>